<dbReference type="AlphaFoldDB" id="A0A9P4HUV7"/>
<accession>A0A9P4HUV7</accession>
<evidence type="ECO:0000313" key="3">
    <source>
        <dbReference type="Proteomes" id="UP000799776"/>
    </source>
</evidence>
<comment type="caution">
    <text evidence="2">The sequence shown here is derived from an EMBL/GenBank/DDBJ whole genome shotgun (WGS) entry which is preliminary data.</text>
</comment>
<dbReference type="Proteomes" id="UP000799776">
    <property type="component" value="Unassembled WGS sequence"/>
</dbReference>
<organism evidence="2 3">
    <name type="scientific">Saccharata proteae CBS 121410</name>
    <dbReference type="NCBI Taxonomy" id="1314787"/>
    <lineage>
        <taxon>Eukaryota</taxon>
        <taxon>Fungi</taxon>
        <taxon>Dikarya</taxon>
        <taxon>Ascomycota</taxon>
        <taxon>Pezizomycotina</taxon>
        <taxon>Dothideomycetes</taxon>
        <taxon>Dothideomycetes incertae sedis</taxon>
        <taxon>Botryosphaeriales</taxon>
        <taxon>Saccharataceae</taxon>
        <taxon>Saccharata</taxon>
    </lineage>
</organism>
<evidence type="ECO:0000256" key="1">
    <source>
        <dbReference type="SAM" id="MobiDB-lite"/>
    </source>
</evidence>
<keyword evidence="3" id="KW-1185">Reference proteome</keyword>
<feature type="region of interest" description="Disordered" evidence="1">
    <location>
        <begin position="48"/>
        <end position="210"/>
    </location>
</feature>
<feature type="compositionally biased region" description="Basic and acidic residues" evidence="1">
    <location>
        <begin position="57"/>
        <end position="71"/>
    </location>
</feature>
<protein>
    <submittedName>
        <fullName evidence="2">Uncharacterized protein</fullName>
    </submittedName>
</protein>
<proteinExistence type="predicted"/>
<sequence length="297" mass="32222">MSSNVIIKMASTSLESFQSMLSSIPRRSMYAVLPLTAGTVIIILQWRQRKASKSKPKPKDPSAPKEAEPKALKSPQKSSKKTLPTPPIIYEDSTATAAPAATPAPPSYREHIANKFGRSSSSKDSSRQPLKESQPKSPTKPATEPKSSAATVMDRPYPKRNRFSEEMMTSSSLSHAPAPTIIEPTVSHLPGMGRPNSVYELQSTSKSSSDLLLHSDVENDPVLEADDEGTPGSPSWLAKVQSWERKHGRRGLKSGSQEKLGVEGVGHEQQSPLAEKGKTFLRKLKGGKAKMEVVMSP</sequence>
<feature type="compositionally biased region" description="Basic and acidic residues" evidence="1">
    <location>
        <begin position="124"/>
        <end position="134"/>
    </location>
</feature>
<reference evidence="2" key="1">
    <citation type="journal article" date="2020" name="Stud. Mycol.">
        <title>101 Dothideomycetes genomes: a test case for predicting lifestyles and emergence of pathogens.</title>
        <authorList>
            <person name="Haridas S."/>
            <person name="Albert R."/>
            <person name="Binder M."/>
            <person name="Bloem J."/>
            <person name="Labutti K."/>
            <person name="Salamov A."/>
            <person name="Andreopoulos B."/>
            <person name="Baker S."/>
            <person name="Barry K."/>
            <person name="Bills G."/>
            <person name="Bluhm B."/>
            <person name="Cannon C."/>
            <person name="Castanera R."/>
            <person name="Culley D."/>
            <person name="Daum C."/>
            <person name="Ezra D."/>
            <person name="Gonzalez J."/>
            <person name="Henrissat B."/>
            <person name="Kuo A."/>
            <person name="Liang C."/>
            <person name="Lipzen A."/>
            <person name="Lutzoni F."/>
            <person name="Magnuson J."/>
            <person name="Mondo S."/>
            <person name="Nolan M."/>
            <person name="Ohm R."/>
            <person name="Pangilinan J."/>
            <person name="Park H.-J."/>
            <person name="Ramirez L."/>
            <person name="Alfaro M."/>
            <person name="Sun H."/>
            <person name="Tritt A."/>
            <person name="Yoshinaga Y."/>
            <person name="Zwiers L.-H."/>
            <person name="Turgeon B."/>
            <person name="Goodwin S."/>
            <person name="Spatafora J."/>
            <person name="Crous P."/>
            <person name="Grigoriev I."/>
        </authorList>
    </citation>
    <scope>NUCLEOTIDE SEQUENCE</scope>
    <source>
        <strain evidence="2">CBS 121410</strain>
    </source>
</reference>
<name>A0A9P4HUV7_9PEZI</name>
<gene>
    <name evidence="2" type="ORF">K490DRAFT_66237</name>
</gene>
<evidence type="ECO:0000313" key="2">
    <source>
        <dbReference type="EMBL" id="KAF2086922.1"/>
    </source>
</evidence>
<feature type="compositionally biased region" description="Low complexity" evidence="1">
    <location>
        <begin position="201"/>
        <end position="210"/>
    </location>
</feature>
<dbReference type="EMBL" id="ML978722">
    <property type="protein sequence ID" value="KAF2086922.1"/>
    <property type="molecule type" value="Genomic_DNA"/>
</dbReference>
<feature type="region of interest" description="Disordered" evidence="1">
    <location>
        <begin position="245"/>
        <end position="273"/>
    </location>
</feature>